<gene>
    <name evidence="10" type="ORF">DSOUD_3477</name>
</gene>
<keyword evidence="8" id="KW-0812">Transmembrane</keyword>
<evidence type="ECO:0000256" key="1">
    <source>
        <dbReference type="ARBA" id="ARBA00000085"/>
    </source>
</evidence>
<dbReference type="CDD" id="cd00082">
    <property type="entry name" value="HisKA"/>
    <property type="match status" value="1"/>
</dbReference>
<evidence type="ECO:0000256" key="2">
    <source>
        <dbReference type="ARBA" id="ARBA00012438"/>
    </source>
</evidence>
<dbReference type="SUPFAM" id="SSF47384">
    <property type="entry name" value="Homodimeric domain of signal transducing histidine kinase"/>
    <property type="match status" value="1"/>
</dbReference>
<keyword evidence="3" id="KW-0597">Phosphoprotein</keyword>
<evidence type="ECO:0000256" key="4">
    <source>
        <dbReference type="ARBA" id="ARBA00022679"/>
    </source>
</evidence>
<dbReference type="PANTHER" id="PTHR43711:SF31">
    <property type="entry name" value="HISTIDINE KINASE"/>
    <property type="match status" value="1"/>
</dbReference>
<evidence type="ECO:0000256" key="3">
    <source>
        <dbReference type="ARBA" id="ARBA00022553"/>
    </source>
</evidence>
<dbReference type="InterPro" id="IPR036097">
    <property type="entry name" value="HisK_dim/P_sf"/>
</dbReference>
<evidence type="ECO:0000259" key="9">
    <source>
        <dbReference type="PROSITE" id="PS50109"/>
    </source>
</evidence>
<comment type="catalytic activity">
    <reaction evidence="1">
        <text>ATP + protein L-histidine = ADP + protein N-phospho-L-histidine.</text>
        <dbReference type="EC" id="2.7.13.3"/>
    </reaction>
</comment>
<reference evidence="10 11" key="1">
    <citation type="submission" date="2015-07" db="EMBL/GenBank/DDBJ databases">
        <title>Isolation and Genomic Characterization of a Novel Halophilic Metal-Reducing Deltaproteobacterium from the Deep Subsurface.</title>
        <authorList>
            <person name="Badalamenti J.P."/>
            <person name="Summers Z.M."/>
            <person name="Gralnick J.A."/>
            <person name="Bond D.R."/>
        </authorList>
    </citation>
    <scope>NUCLEOTIDE SEQUENCE [LARGE SCALE GENOMIC DNA]</scope>
    <source>
        <strain evidence="10 11">WTL</strain>
    </source>
</reference>
<dbReference type="SUPFAM" id="SSF55874">
    <property type="entry name" value="ATPase domain of HSP90 chaperone/DNA topoisomerase II/histidine kinase"/>
    <property type="match status" value="1"/>
</dbReference>
<feature type="transmembrane region" description="Helical" evidence="8">
    <location>
        <begin position="297"/>
        <end position="321"/>
    </location>
</feature>
<dbReference type="Proteomes" id="UP000057158">
    <property type="component" value="Chromosome"/>
</dbReference>
<dbReference type="SMART" id="SM00387">
    <property type="entry name" value="HATPase_c"/>
    <property type="match status" value="1"/>
</dbReference>
<feature type="domain" description="Histidine kinase" evidence="9">
    <location>
        <begin position="339"/>
        <end position="556"/>
    </location>
</feature>
<dbReference type="EMBL" id="CP010802">
    <property type="protein sequence ID" value="ALC18192.1"/>
    <property type="molecule type" value="Genomic_DNA"/>
</dbReference>
<organism evidence="10 11">
    <name type="scientific">Desulfuromonas soudanensis</name>
    <dbReference type="NCBI Taxonomy" id="1603606"/>
    <lineage>
        <taxon>Bacteria</taxon>
        <taxon>Pseudomonadati</taxon>
        <taxon>Thermodesulfobacteriota</taxon>
        <taxon>Desulfuromonadia</taxon>
        <taxon>Desulfuromonadales</taxon>
        <taxon>Desulfuromonadaceae</taxon>
        <taxon>Desulfuromonas</taxon>
    </lineage>
</organism>
<evidence type="ECO:0000256" key="5">
    <source>
        <dbReference type="ARBA" id="ARBA00022777"/>
    </source>
</evidence>
<dbReference type="InterPro" id="IPR005467">
    <property type="entry name" value="His_kinase_dom"/>
</dbReference>
<dbReference type="KEGG" id="des:DSOUD_3477"/>
<keyword evidence="11" id="KW-1185">Reference proteome</keyword>
<dbReference type="EC" id="2.7.13.3" evidence="2"/>
<evidence type="ECO:0000256" key="8">
    <source>
        <dbReference type="SAM" id="Phobius"/>
    </source>
</evidence>
<dbReference type="PATRIC" id="fig|1603606.3.peg.3737"/>
<dbReference type="AlphaFoldDB" id="A0A0M4DCE9"/>
<dbReference type="RefSeq" id="WP_053552131.1">
    <property type="nucleotide sequence ID" value="NZ_CP010802.1"/>
</dbReference>
<evidence type="ECO:0000313" key="11">
    <source>
        <dbReference type="Proteomes" id="UP000057158"/>
    </source>
</evidence>
<dbReference type="InterPro" id="IPR050736">
    <property type="entry name" value="Sensor_HK_Regulatory"/>
</dbReference>
<name>A0A0M4DCE9_9BACT</name>
<dbReference type="GO" id="GO:0000155">
    <property type="term" value="F:phosphorelay sensor kinase activity"/>
    <property type="evidence" value="ECO:0007669"/>
    <property type="project" value="InterPro"/>
</dbReference>
<dbReference type="STRING" id="1603606.DSOUD_3477"/>
<dbReference type="PROSITE" id="PS50109">
    <property type="entry name" value="HIS_KIN"/>
    <property type="match status" value="1"/>
</dbReference>
<dbReference type="InterPro" id="IPR003661">
    <property type="entry name" value="HisK_dim/P_dom"/>
</dbReference>
<dbReference type="InterPro" id="IPR004358">
    <property type="entry name" value="Sig_transdc_His_kin-like_C"/>
</dbReference>
<dbReference type="InterPro" id="IPR036890">
    <property type="entry name" value="HATPase_C_sf"/>
</dbReference>
<dbReference type="Pfam" id="PF02518">
    <property type="entry name" value="HATPase_c"/>
    <property type="match status" value="1"/>
</dbReference>
<dbReference type="InterPro" id="IPR003594">
    <property type="entry name" value="HATPase_dom"/>
</dbReference>
<sequence>MQKTRVIVAAWLLLLIPTLLIGLGSLRLLRHEGERLAGSARAAAEERARGVVESMELSVTEVREGLLDTLRALPAEGLAGRLEAWKDENPLIRNVFVWAPGEGIVFPPPTSPGNAEEASFLRRYDDLFSGGVPWQPPLLEQTAAAQKAAENLYSERRALRDLALLRPAAPASSSSPASLAAPTPKPEKTGGWLPWFSGNRISLLGWIEESPGGRRYGVEVEMMALLSRLVSALPPTPPAGETYALLDDTGGVFQQSGPGIIDGSTQPLAAVAAGSALPHWQLAVYRDGEGGGAGGSFFLLSALLVGAFVAAIIFGGSLLLWQAWRHQRNARMKTSFVANVSHELRTPLTTIRMYAELLGEGTIRSQEKRRHYLQVIIGESARLSRLVANVLEFSRLEQGRKRYLPEDLDLPAHLHGILDTQQMRLAEAGMTLLRHIPPPPLTVKIDRDALEQVLLNLIDNAIKYAADGKVLVVELSAAKDGCRIRIADSGPGIPTAQRKRIFDKFHRVDDSLTARQPGSGLGLSIARQLLLDQGGELMCCAAEIGACFEITLPSPGALV</sequence>
<dbReference type="SMART" id="SM00388">
    <property type="entry name" value="HisKA"/>
    <property type="match status" value="1"/>
</dbReference>
<keyword evidence="8" id="KW-1133">Transmembrane helix</keyword>
<evidence type="ECO:0000256" key="6">
    <source>
        <dbReference type="ARBA" id="ARBA00023012"/>
    </source>
</evidence>
<dbReference type="FunFam" id="1.10.287.130:FF:000001">
    <property type="entry name" value="Two-component sensor histidine kinase"/>
    <property type="match status" value="1"/>
</dbReference>
<keyword evidence="5 10" id="KW-0418">Kinase</keyword>
<accession>A0A0M4DCE9</accession>
<protein>
    <recommendedName>
        <fullName evidence="2">histidine kinase</fullName>
        <ecNumber evidence="2">2.7.13.3</ecNumber>
    </recommendedName>
</protein>
<feature type="region of interest" description="Disordered" evidence="7">
    <location>
        <begin position="169"/>
        <end position="191"/>
    </location>
</feature>
<dbReference type="CDD" id="cd00075">
    <property type="entry name" value="HATPase"/>
    <property type="match status" value="1"/>
</dbReference>
<dbReference type="Gene3D" id="3.30.565.10">
    <property type="entry name" value="Histidine kinase-like ATPase, C-terminal domain"/>
    <property type="match status" value="1"/>
</dbReference>
<evidence type="ECO:0000313" key="10">
    <source>
        <dbReference type="EMBL" id="ALC18192.1"/>
    </source>
</evidence>
<keyword evidence="8" id="KW-0472">Membrane</keyword>
<dbReference type="Gene3D" id="1.10.287.130">
    <property type="match status" value="1"/>
</dbReference>
<keyword evidence="6" id="KW-0902">Two-component regulatory system</keyword>
<dbReference type="Pfam" id="PF00512">
    <property type="entry name" value="HisKA"/>
    <property type="match status" value="1"/>
</dbReference>
<feature type="compositionally biased region" description="Low complexity" evidence="7">
    <location>
        <begin position="169"/>
        <end position="182"/>
    </location>
</feature>
<dbReference type="PANTHER" id="PTHR43711">
    <property type="entry name" value="TWO-COMPONENT HISTIDINE KINASE"/>
    <property type="match status" value="1"/>
</dbReference>
<keyword evidence="4" id="KW-0808">Transferase</keyword>
<proteinExistence type="predicted"/>
<dbReference type="PRINTS" id="PR00344">
    <property type="entry name" value="BCTRLSENSOR"/>
</dbReference>
<evidence type="ECO:0000256" key="7">
    <source>
        <dbReference type="SAM" id="MobiDB-lite"/>
    </source>
</evidence>